<dbReference type="GO" id="GO:0004792">
    <property type="term" value="F:thiosulfate-cyanide sulfurtransferase activity"/>
    <property type="evidence" value="ECO:0007669"/>
    <property type="project" value="TreeGrafter"/>
</dbReference>
<evidence type="ECO:0000259" key="1">
    <source>
        <dbReference type="Pfam" id="PF00899"/>
    </source>
</evidence>
<evidence type="ECO:0000313" key="2">
    <source>
        <dbReference type="EMBL" id="ALU12726.1"/>
    </source>
</evidence>
<dbReference type="GO" id="GO:0016779">
    <property type="term" value="F:nucleotidyltransferase activity"/>
    <property type="evidence" value="ECO:0007669"/>
    <property type="project" value="TreeGrafter"/>
</dbReference>
<accession>A0A0U3FLL6</accession>
<organism evidence="2 3">
    <name type="scientific">Ignicoccus islandicus DSM 13165</name>
    <dbReference type="NCBI Taxonomy" id="940295"/>
    <lineage>
        <taxon>Archaea</taxon>
        <taxon>Thermoproteota</taxon>
        <taxon>Thermoprotei</taxon>
        <taxon>Desulfurococcales</taxon>
        <taxon>Desulfurococcaceae</taxon>
        <taxon>Ignicoccus</taxon>
    </lineage>
</organism>
<reference evidence="2 3" key="1">
    <citation type="submission" date="2013-11" db="EMBL/GenBank/DDBJ databases">
        <title>Comparative genomics of Ignicoccus.</title>
        <authorList>
            <person name="Podar M."/>
        </authorList>
    </citation>
    <scope>NUCLEOTIDE SEQUENCE [LARGE SCALE GENOMIC DNA]</scope>
    <source>
        <strain evidence="2 3">DSM 13165</strain>
    </source>
</reference>
<proteinExistence type="predicted"/>
<dbReference type="PANTHER" id="PTHR10953:SF102">
    <property type="entry name" value="ADENYLYLTRANSFERASE AND SULFURTRANSFERASE MOCS3"/>
    <property type="match status" value="1"/>
</dbReference>
<dbReference type="SUPFAM" id="SSF69572">
    <property type="entry name" value="Activating enzymes of the ubiquitin-like proteins"/>
    <property type="match status" value="1"/>
</dbReference>
<feature type="domain" description="THIF-type NAD/FAD binding fold" evidence="1">
    <location>
        <begin position="3"/>
        <end position="124"/>
    </location>
</feature>
<dbReference type="RefSeq" id="WP_075050301.1">
    <property type="nucleotide sequence ID" value="NZ_CP006867.1"/>
</dbReference>
<dbReference type="STRING" id="940295.EYM_06840"/>
<dbReference type="CDD" id="cd01483">
    <property type="entry name" value="E1_enzyme_family"/>
    <property type="match status" value="1"/>
</dbReference>
<dbReference type="GeneID" id="30680741"/>
<dbReference type="Proteomes" id="UP000060778">
    <property type="component" value="Chromosome"/>
</dbReference>
<dbReference type="Gene3D" id="3.40.50.720">
    <property type="entry name" value="NAD(P)-binding Rossmann-like Domain"/>
    <property type="match status" value="1"/>
</dbReference>
<dbReference type="GO" id="GO:0008641">
    <property type="term" value="F:ubiquitin-like modifier activating enzyme activity"/>
    <property type="evidence" value="ECO:0007669"/>
    <property type="project" value="InterPro"/>
</dbReference>
<protein>
    <recommendedName>
        <fullName evidence="1">THIF-type NAD/FAD binding fold domain-containing protein</fullName>
    </recommendedName>
</protein>
<dbReference type="AlphaFoldDB" id="A0A0U3FLL6"/>
<dbReference type="InterPro" id="IPR045886">
    <property type="entry name" value="ThiF/MoeB/HesA"/>
</dbReference>
<sequence length="187" mass="20680">MKRVLIVGAGALGSWTAEILSRKGPFSFYIVDPDRVEESNLDRQLFYPQDVGKYKAEVLAQRITLMGNDAQAIISRIEDVEGISADIALALTDNIPSRIFVEERYFPTIHGMVRPEVGMVLMTTNEVKLSNLMTEGKHTGAQDVSMVVSVASLVARLALDYLIRGDTSNAGKLFLLSRYSLEVLDLE</sequence>
<dbReference type="InterPro" id="IPR000594">
    <property type="entry name" value="ThiF_NAD_FAD-bd"/>
</dbReference>
<dbReference type="Pfam" id="PF00899">
    <property type="entry name" value="ThiF"/>
    <property type="match status" value="1"/>
</dbReference>
<name>A0A0U3FLL6_9CREN</name>
<keyword evidence="3" id="KW-1185">Reference proteome</keyword>
<dbReference type="PANTHER" id="PTHR10953">
    <property type="entry name" value="UBIQUITIN-ACTIVATING ENZYME E1"/>
    <property type="match status" value="1"/>
</dbReference>
<dbReference type="OrthoDB" id="7915at2157"/>
<gene>
    <name evidence="2" type="ORF">EYM_06840</name>
</gene>
<dbReference type="GO" id="GO:0005737">
    <property type="term" value="C:cytoplasm"/>
    <property type="evidence" value="ECO:0007669"/>
    <property type="project" value="TreeGrafter"/>
</dbReference>
<evidence type="ECO:0000313" key="3">
    <source>
        <dbReference type="Proteomes" id="UP000060778"/>
    </source>
</evidence>
<dbReference type="EMBL" id="CP006867">
    <property type="protein sequence ID" value="ALU12726.1"/>
    <property type="molecule type" value="Genomic_DNA"/>
</dbReference>
<dbReference type="KEGG" id="iis:EYM_06840"/>
<dbReference type="InterPro" id="IPR035985">
    <property type="entry name" value="Ubiquitin-activating_enz"/>
</dbReference>